<evidence type="ECO:0000256" key="1">
    <source>
        <dbReference type="SAM" id="MobiDB-lite"/>
    </source>
</evidence>
<organism evidence="2 3">
    <name type="scientific">Senna tora</name>
    <dbReference type="NCBI Taxonomy" id="362788"/>
    <lineage>
        <taxon>Eukaryota</taxon>
        <taxon>Viridiplantae</taxon>
        <taxon>Streptophyta</taxon>
        <taxon>Embryophyta</taxon>
        <taxon>Tracheophyta</taxon>
        <taxon>Spermatophyta</taxon>
        <taxon>Magnoliopsida</taxon>
        <taxon>eudicotyledons</taxon>
        <taxon>Gunneridae</taxon>
        <taxon>Pentapetalae</taxon>
        <taxon>rosids</taxon>
        <taxon>fabids</taxon>
        <taxon>Fabales</taxon>
        <taxon>Fabaceae</taxon>
        <taxon>Caesalpinioideae</taxon>
        <taxon>Cassia clade</taxon>
        <taxon>Senna</taxon>
    </lineage>
</organism>
<proteinExistence type="predicted"/>
<name>A0A834WWK7_9FABA</name>
<sequence>MLFSTSDKLKANTNCIKTGHSIARKIKAVTQNAVNHGFQHIPIKENRENRETKEKEIETDTYASRRSETITTQRLSSPSYSDDDSGGDGGSSPPYSSVLCFSDALSLYRGVLSFSDAMLLRA</sequence>
<accession>A0A834WWK7</accession>
<evidence type="ECO:0000313" key="3">
    <source>
        <dbReference type="Proteomes" id="UP000634136"/>
    </source>
</evidence>
<reference evidence="2" key="1">
    <citation type="submission" date="2020-09" db="EMBL/GenBank/DDBJ databases">
        <title>Genome-Enabled Discovery of Anthraquinone Biosynthesis in Senna tora.</title>
        <authorList>
            <person name="Kang S.-H."/>
            <person name="Pandey R.P."/>
            <person name="Lee C.-M."/>
            <person name="Sim J.-S."/>
            <person name="Jeong J.-T."/>
            <person name="Choi B.-S."/>
            <person name="Jung M."/>
            <person name="Ginzburg D."/>
            <person name="Zhao K."/>
            <person name="Won S.Y."/>
            <person name="Oh T.-J."/>
            <person name="Yu Y."/>
            <person name="Kim N.-H."/>
            <person name="Lee O.R."/>
            <person name="Lee T.-H."/>
            <person name="Bashyal P."/>
            <person name="Kim T.-S."/>
            <person name="Lee W.-H."/>
            <person name="Kawkins C."/>
            <person name="Kim C.-K."/>
            <person name="Kim J.S."/>
            <person name="Ahn B.O."/>
            <person name="Rhee S.Y."/>
            <person name="Sohng J.K."/>
        </authorList>
    </citation>
    <scope>NUCLEOTIDE SEQUENCE</scope>
    <source>
        <tissue evidence="2">Leaf</tissue>
    </source>
</reference>
<feature type="compositionally biased region" description="Basic and acidic residues" evidence="1">
    <location>
        <begin position="42"/>
        <end position="68"/>
    </location>
</feature>
<comment type="caution">
    <text evidence="2">The sequence shown here is derived from an EMBL/GenBank/DDBJ whole genome shotgun (WGS) entry which is preliminary data.</text>
</comment>
<dbReference type="Proteomes" id="UP000634136">
    <property type="component" value="Unassembled WGS sequence"/>
</dbReference>
<evidence type="ECO:0000313" key="2">
    <source>
        <dbReference type="EMBL" id="KAF7833665.1"/>
    </source>
</evidence>
<keyword evidence="3" id="KW-1185">Reference proteome</keyword>
<dbReference type="AlphaFoldDB" id="A0A834WWK7"/>
<protein>
    <submittedName>
        <fullName evidence="2">Uncharacterized protein</fullName>
    </submittedName>
</protein>
<feature type="region of interest" description="Disordered" evidence="1">
    <location>
        <begin position="39"/>
        <end position="93"/>
    </location>
</feature>
<dbReference type="EMBL" id="JAAIUW010000005">
    <property type="protein sequence ID" value="KAF7833665.1"/>
    <property type="molecule type" value="Genomic_DNA"/>
</dbReference>
<gene>
    <name evidence="2" type="ORF">G2W53_015998</name>
</gene>